<sequence>MYPPKPLSTKVLMSLLTVLLALGATFGNGSILAVIARFKSFRTVPNTLLANLAVVDMLNIALNVPIYMISVTLEADWFRGQSLAIMSSFFNRLFIILNLASMLALMADMYFAMAFDLKYFAWKSTYKAVESSFIIWFSGTLIVVLFSIPLLRIDLGDVQVIEYRAKIYQQEKYYNAAFMALFTICCGILGFVTIRAIRRRKKKRVEMNLPALEDQARVQNTIKASKTIAMTIAAYFLSYLPAVAYAILSQREASPTNSWFGFIAWYATYFSSAANPFIYYYRSSRFRSSLRQFVKDPFGETDFKEKPQDRKRKGKNDVEEIIGEKTRRIDKTGLGGKYRGTRRDGITVWSIEALQSHLFNLEHYGSTGIENQLPNKHISAALLHHVIVALSPAVARLLVGGKENFAAKHERQRSNERKEEKKNKTNQVYQQISSKGDMINKRKIFFSKGRVHPLSKSCENIFCYKKEEMEDKGNEVLRQISSKRDKIGKGTISFSKTQIRPLSKSCEDMKYFS</sequence>
<feature type="transmembrane region" description="Helical" evidence="11">
    <location>
        <begin position="133"/>
        <end position="153"/>
    </location>
</feature>
<feature type="transmembrane region" description="Helical" evidence="11">
    <location>
        <begin position="48"/>
        <end position="69"/>
    </location>
</feature>
<comment type="subcellular location">
    <subcellularLocation>
        <location evidence="1">Cell membrane</location>
        <topology evidence="1">Multi-pass membrane protein</topology>
    </subcellularLocation>
</comment>
<feature type="transmembrane region" description="Helical" evidence="11">
    <location>
        <begin position="12"/>
        <end position="36"/>
    </location>
</feature>
<keyword evidence="4 11" id="KW-1133">Transmembrane helix</keyword>
<gene>
    <name evidence="14" type="ORF">PEVE_00015818</name>
</gene>
<evidence type="ECO:0000256" key="10">
    <source>
        <dbReference type="SAM" id="MobiDB-lite"/>
    </source>
</evidence>
<evidence type="ECO:0000256" key="3">
    <source>
        <dbReference type="ARBA" id="ARBA00022692"/>
    </source>
</evidence>
<dbReference type="SMART" id="SM01381">
    <property type="entry name" value="7TM_GPCR_Srsx"/>
    <property type="match status" value="1"/>
</dbReference>
<accession>A0ABN8S2L3</accession>
<dbReference type="Gene3D" id="1.20.1070.10">
    <property type="entry name" value="Rhodopsin 7-helix transmembrane proteins"/>
    <property type="match status" value="1"/>
</dbReference>
<feature type="transmembrane region" description="Helical" evidence="11">
    <location>
        <begin position="227"/>
        <end position="247"/>
    </location>
</feature>
<evidence type="ECO:0000313" key="15">
    <source>
        <dbReference type="Proteomes" id="UP001159427"/>
    </source>
</evidence>
<evidence type="ECO:0000259" key="13">
    <source>
        <dbReference type="PROSITE" id="PS50262"/>
    </source>
</evidence>
<evidence type="ECO:0000256" key="11">
    <source>
        <dbReference type="SAM" id="Phobius"/>
    </source>
</evidence>
<evidence type="ECO:0000256" key="7">
    <source>
        <dbReference type="ARBA" id="ARBA00023170"/>
    </source>
</evidence>
<keyword evidence="3 11" id="KW-0812">Transmembrane</keyword>
<comment type="caution">
    <text evidence="14">The sequence shown here is derived from an EMBL/GenBank/DDBJ whole genome shotgun (WGS) entry which is preliminary data.</text>
</comment>
<feature type="region of interest" description="Disordered" evidence="10">
    <location>
        <begin position="407"/>
        <end position="426"/>
    </location>
</feature>
<dbReference type="CDD" id="cd00637">
    <property type="entry name" value="7tm_classA_rhodopsin-like"/>
    <property type="match status" value="1"/>
</dbReference>
<keyword evidence="15" id="KW-1185">Reference proteome</keyword>
<feature type="compositionally biased region" description="Basic and acidic residues" evidence="10">
    <location>
        <begin position="407"/>
        <end position="423"/>
    </location>
</feature>
<dbReference type="Proteomes" id="UP001159427">
    <property type="component" value="Unassembled WGS sequence"/>
</dbReference>
<dbReference type="PRINTS" id="PR00237">
    <property type="entry name" value="GPCRRHODOPSN"/>
</dbReference>
<evidence type="ECO:0000313" key="14">
    <source>
        <dbReference type="EMBL" id="CAH3184956.1"/>
    </source>
</evidence>
<keyword evidence="9" id="KW-0807">Transducer</keyword>
<name>A0ABN8S2L3_9CNID</name>
<protein>
    <recommendedName>
        <fullName evidence="13">G-protein coupled receptors family 1 profile domain-containing protein</fullName>
    </recommendedName>
</protein>
<keyword evidence="7" id="KW-0675">Receptor</keyword>
<dbReference type="InterPro" id="IPR000276">
    <property type="entry name" value="GPCR_Rhodpsn"/>
</dbReference>
<feature type="transmembrane region" description="Helical" evidence="11">
    <location>
        <begin position="259"/>
        <end position="281"/>
    </location>
</feature>
<organism evidence="14 15">
    <name type="scientific">Porites evermanni</name>
    <dbReference type="NCBI Taxonomy" id="104178"/>
    <lineage>
        <taxon>Eukaryota</taxon>
        <taxon>Metazoa</taxon>
        <taxon>Cnidaria</taxon>
        <taxon>Anthozoa</taxon>
        <taxon>Hexacorallia</taxon>
        <taxon>Scleractinia</taxon>
        <taxon>Fungiina</taxon>
        <taxon>Poritidae</taxon>
        <taxon>Porites</taxon>
    </lineage>
</organism>
<dbReference type="PANTHER" id="PTHR24246:SF27">
    <property type="entry name" value="ADENOSINE RECEPTOR, ISOFORM A"/>
    <property type="match status" value="1"/>
</dbReference>
<evidence type="ECO:0000256" key="8">
    <source>
        <dbReference type="ARBA" id="ARBA00023180"/>
    </source>
</evidence>
<keyword evidence="12" id="KW-0732">Signal</keyword>
<proteinExistence type="predicted"/>
<feature type="chain" id="PRO_5045823347" description="G-protein coupled receptors family 1 profile domain-containing protein" evidence="12">
    <location>
        <begin position="24"/>
        <end position="513"/>
    </location>
</feature>
<feature type="domain" description="G-protein coupled receptors family 1 profile" evidence="13">
    <location>
        <begin position="27"/>
        <end position="279"/>
    </location>
</feature>
<keyword evidence="5" id="KW-0297">G-protein coupled receptor</keyword>
<dbReference type="Pfam" id="PF00001">
    <property type="entry name" value="7tm_1"/>
    <property type="match status" value="1"/>
</dbReference>
<evidence type="ECO:0000256" key="1">
    <source>
        <dbReference type="ARBA" id="ARBA00004651"/>
    </source>
</evidence>
<dbReference type="InterPro" id="IPR017452">
    <property type="entry name" value="GPCR_Rhodpsn_7TM"/>
</dbReference>
<dbReference type="PROSITE" id="PS50262">
    <property type="entry name" value="G_PROTEIN_RECEP_F1_2"/>
    <property type="match status" value="1"/>
</dbReference>
<feature type="transmembrane region" description="Helical" evidence="11">
    <location>
        <begin position="173"/>
        <end position="194"/>
    </location>
</feature>
<evidence type="ECO:0000256" key="12">
    <source>
        <dbReference type="SAM" id="SignalP"/>
    </source>
</evidence>
<feature type="signal peptide" evidence="12">
    <location>
        <begin position="1"/>
        <end position="23"/>
    </location>
</feature>
<evidence type="ECO:0000256" key="2">
    <source>
        <dbReference type="ARBA" id="ARBA00022475"/>
    </source>
</evidence>
<dbReference type="PANTHER" id="PTHR24246">
    <property type="entry name" value="OLFACTORY RECEPTOR AND ADENOSINE RECEPTOR"/>
    <property type="match status" value="1"/>
</dbReference>
<dbReference type="SUPFAM" id="SSF81321">
    <property type="entry name" value="Family A G protein-coupled receptor-like"/>
    <property type="match status" value="1"/>
</dbReference>
<keyword evidence="8" id="KW-0325">Glycoprotein</keyword>
<evidence type="ECO:0000256" key="4">
    <source>
        <dbReference type="ARBA" id="ARBA00022989"/>
    </source>
</evidence>
<keyword evidence="2" id="KW-1003">Cell membrane</keyword>
<keyword evidence="6 11" id="KW-0472">Membrane</keyword>
<evidence type="ECO:0000256" key="5">
    <source>
        <dbReference type="ARBA" id="ARBA00023040"/>
    </source>
</evidence>
<reference evidence="14 15" key="1">
    <citation type="submission" date="2022-05" db="EMBL/GenBank/DDBJ databases">
        <authorList>
            <consortium name="Genoscope - CEA"/>
            <person name="William W."/>
        </authorList>
    </citation>
    <scope>NUCLEOTIDE SEQUENCE [LARGE SCALE GENOMIC DNA]</scope>
</reference>
<evidence type="ECO:0000256" key="9">
    <source>
        <dbReference type="ARBA" id="ARBA00023224"/>
    </source>
</evidence>
<feature type="transmembrane region" description="Helical" evidence="11">
    <location>
        <begin position="89"/>
        <end position="112"/>
    </location>
</feature>
<dbReference type="EMBL" id="CALNXI010002225">
    <property type="protein sequence ID" value="CAH3184956.1"/>
    <property type="molecule type" value="Genomic_DNA"/>
</dbReference>
<evidence type="ECO:0000256" key="6">
    <source>
        <dbReference type="ARBA" id="ARBA00023136"/>
    </source>
</evidence>